<reference evidence="2" key="2">
    <citation type="journal article" date="2015" name="Data Brief">
        <title>Shoot transcriptome of the giant reed, Arundo donax.</title>
        <authorList>
            <person name="Barrero R.A."/>
            <person name="Guerrero F.D."/>
            <person name="Moolhuijzen P."/>
            <person name="Goolsby J.A."/>
            <person name="Tidwell J."/>
            <person name="Bellgard S.E."/>
            <person name="Bellgard M.I."/>
        </authorList>
    </citation>
    <scope>NUCLEOTIDE SEQUENCE</scope>
    <source>
        <tissue evidence="2">Shoot tissue taken approximately 20 cm above the soil surface</tissue>
    </source>
</reference>
<feature type="signal peptide" evidence="1">
    <location>
        <begin position="1"/>
        <end position="17"/>
    </location>
</feature>
<keyword evidence="1" id="KW-0732">Signal</keyword>
<name>A0A0A9C3C6_ARUDO</name>
<protein>
    <submittedName>
        <fullName evidence="2">Uncharacterized protein</fullName>
    </submittedName>
</protein>
<feature type="chain" id="PRO_5002044351" evidence="1">
    <location>
        <begin position="18"/>
        <end position="51"/>
    </location>
</feature>
<dbReference type="EMBL" id="GBRH01230000">
    <property type="protein sequence ID" value="JAD67895.1"/>
    <property type="molecule type" value="Transcribed_RNA"/>
</dbReference>
<proteinExistence type="predicted"/>
<organism evidence="2">
    <name type="scientific">Arundo donax</name>
    <name type="common">Giant reed</name>
    <name type="synonym">Donax arundinaceus</name>
    <dbReference type="NCBI Taxonomy" id="35708"/>
    <lineage>
        <taxon>Eukaryota</taxon>
        <taxon>Viridiplantae</taxon>
        <taxon>Streptophyta</taxon>
        <taxon>Embryophyta</taxon>
        <taxon>Tracheophyta</taxon>
        <taxon>Spermatophyta</taxon>
        <taxon>Magnoliopsida</taxon>
        <taxon>Liliopsida</taxon>
        <taxon>Poales</taxon>
        <taxon>Poaceae</taxon>
        <taxon>PACMAD clade</taxon>
        <taxon>Arundinoideae</taxon>
        <taxon>Arundineae</taxon>
        <taxon>Arundo</taxon>
    </lineage>
</organism>
<accession>A0A0A9C3C6</accession>
<evidence type="ECO:0000313" key="2">
    <source>
        <dbReference type="EMBL" id="JAD67895.1"/>
    </source>
</evidence>
<dbReference type="AlphaFoldDB" id="A0A0A9C3C6"/>
<sequence length="51" mass="5902">MFFLYIWISVLNAICRWHQFIHLLCGNGIILPVLKIYPPELACPDVLWSGS</sequence>
<reference evidence="2" key="1">
    <citation type="submission" date="2014-09" db="EMBL/GenBank/DDBJ databases">
        <authorList>
            <person name="Magalhaes I.L.F."/>
            <person name="Oliveira U."/>
            <person name="Santos F.R."/>
            <person name="Vidigal T.H.D.A."/>
            <person name="Brescovit A.D."/>
            <person name="Santos A.J."/>
        </authorList>
    </citation>
    <scope>NUCLEOTIDE SEQUENCE</scope>
    <source>
        <tissue evidence="2">Shoot tissue taken approximately 20 cm above the soil surface</tissue>
    </source>
</reference>
<evidence type="ECO:0000256" key="1">
    <source>
        <dbReference type="SAM" id="SignalP"/>
    </source>
</evidence>